<dbReference type="EMBL" id="JACJPW010000094">
    <property type="protein sequence ID" value="MBD2184770.1"/>
    <property type="molecule type" value="Genomic_DNA"/>
</dbReference>
<name>A0A926VJA4_9CYAN</name>
<feature type="region of interest" description="Disordered" evidence="1">
    <location>
        <begin position="68"/>
        <end position="87"/>
    </location>
</feature>
<keyword evidence="3" id="KW-1185">Reference proteome</keyword>
<sequence length="87" mass="9983">MLKTFEAVLKGNILEWANEAPKESERPVKVYVTLLEEDSSLSADIRRQKVVEILQKIADTNAFASVNDPAEWQRDLRQDRPLASRDE</sequence>
<reference evidence="2" key="2">
    <citation type="submission" date="2020-08" db="EMBL/GenBank/DDBJ databases">
        <authorList>
            <person name="Chen M."/>
            <person name="Teng W."/>
            <person name="Zhao L."/>
            <person name="Hu C."/>
            <person name="Zhou Y."/>
            <person name="Han B."/>
            <person name="Song L."/>
            <person name="Shu W."/>
        </authorList>
    </citation>
    <scope>NUCLEOTIDE SEQUENCE</scope>
    <source>
        <strain evidence="2">FACHB-1375</strain>
    </source>
</reference>
<dbReference type="AlphaFoldDB" id="A0A926VJA4"/>
<gene>
    <name evidence="2" type="ORF">H6G03_27485</name>
</gene>
<reference evidence="2" key="1">
    <citation type="journal article" date="2015" name="ISME J.">
        <title>Draft Genome Sequence of Streptomyces incarnatus NRRL8089, which Produces the Nucleoside Antibiotic Sinefungin.</title>
        <authorList>
            <person name="Oshima K."/>
            <person name="Hattori M."/>
            <person name="Shimizu H."/>
            <person name="Fukuda K."/>
            <person name="Nemoto M."/>
            <person name="Inagaki K."/>
            <person name="Tamura T."/>
        </authorList>
    </citation>
    <scope>NUCLEOTIDE SEQUENCE</scope>
    <source>
        <strain evidence="2">FACHB-1375</strain>
    </source>
</reference>
<comment type="caution">
    <text evidence="2">The sequence shown here is derived from an EMBL/GenBank/DDBJ whole genome shotgun (WGS) entry which is preliminary data.</text>
</comment>
<evidence type="ECO:0000313" key="2">
    <source>
        <dbReference type="EMBL" id="MBD2184770.1"/>
    </source>
</evidence>
<proteinExistence type="predicted"/>
<dbReference type="Proteomes" id="UP000641646">
    <property type="component" value="Unassembled WGS sequence"/>
</dbReference>
<evidence type="ECO:0000313" key="3">
    <source>
        <dbReference type="Proteomes" id="UP000641646"/>
    </source>
</evidence>
<dbReference type="RefSeq" id="WP_190471814.1">
    <property type="nucleotide sequence ID" value="NZ_JACJPW010000094.1"/>
</dbReference>
<evidence type="ECO:0000256" key="1">
    <source>
        <dbReference type="SAM" id="MobiDB-lite"/>
    </source>
</evidence>
<protein>
    <submittedName>
        <fullName evidence="2">Uncharacterized protein</fullName>
    </submittedName>
</protein>
<accession>A0A926VJA4</accession>
<feature type="compositionally biased region" description="Basic and acidic residues" evidence="1">
    <location>
        <begin position="71"/>
        <end position="87"/>
    </location>
</feature>
<organism evidence="2 3">
    <name type="scientific">Aerosakkonema funiforme FACHB-1375</name>
    <dbReference type="NCBI Taxonomy" id="2949571"/>
    <lineage>
        <taxon>Bacteria</taxon>
        <taxon>Bacillati</taxon>
        <taxon>Cyanobacteriota</taxon>
        <taxon>Cyanophyceae</taxon>
        <taxon>Oscillatoriophycideae</taxon>
        <taxon>Aerosakkonematales</taxon>
        <taxon>Aerosakkonemataceae</taxon>
        <taxon>Aerosakkonema</taxon>
    </lineage>
</organism>